<dbReference type="SUPFAM" id="SSF158682">
    <property type="entry name" value="TerB-like"/>
    <property type="match status" value="1"/>
</dbReference>
<organism evidence="8 9">
    <name type="scientific">Tilletia caries</name>
    <name type="common">wheat bunt fungus</name>
    <dbReference type="NCBI Taxonomy" id="13290"/>
    <lineage>
        <taxon>Eukaryota</taxon>
        <taxon>Fungi</taxon>
        <taxon>Dikarya</taxon>
        <taxon>Basidiomycota</taxon>
        <taxon>Ustilaginomycotina</taxon>
        <taxon>Exobasidiomycetes</taxon>
        <taxon>Tilletiales</taxon>
        <taxon>Tilletiaceae</taxon>
        <taxon>Tilletia</taxon>
    </lineage>
</organism>
<feature type="region of interest" description="Disordered" evidence="6">
    <location>
        <begin position="313"/>
        <end position="586"/>
    </location>
</feature>
<evidence type="ECO:0000313" key="8">
    <source>
        <dbReference type="EMBL" id="CAD6916175.1"/>
    </source>
</evidence>
<feature type="region of interest" description="Disordered" evidence="6">
    <location>
        <begin position="1295"/>
        <end position="1349"/>
    </location>
</feature>
<feature type="compositionally biased region" description="Polar residues" evidence="6">
    <location>
        <begin position="1207"/>
        <end position="1220"/>
    </location>
</feature>
<feature type="transmembrane region" description="Helical" evidence="7">
    <location>
        <begin position="738"/>
        <end position="760"/>
    </location>
</feature>
<comment type="similarity">
    <text evidence="2">Belongs to the TMCO4 family.</text>
</comment>
<name>A0ABN7IPF1_9BASI</name>
<feature type="region of interest" description="Disordered" evidence="6">
    <location>
        <begin position="1120"/>
        <end position="1255"/>
    </location>
</feature>
<reference evidence="8" key="1">
    <citation type="submission" date="2020-10" db="EMBL/GenBank/DDBJ databases">
        <authorList>
            <person name="Sedaghatjoo S."/>
        </authorList>
    </citation>
    <scope>NUCLEOTIDE SEQUENCE</scope>
    <source>
        <strain evidence="8">AZH3</strain>
    </source>
</reference>
<comment type="caution">
    <text evidence="8">The sequence shown here is derived from an EMBL/GenBank/DDBJ whole genome shotgun (WGS) entry which is preliminary data.</text>
</comment>
<keyword evidence="5 7" id="KW-0472">Membrane</keyword>
<feature type="compositionally biased region" description="Polar residues" evidence="6">
    <location>
        <begin position="81"/>
        <end position="100"/>
    </location>
</feature>
<dbReference type="InterPro" id="IPR029058">
    <property type="entry name" value="AB_hydrolase_fold"/>
</dbReference>
<keyword evidence="3 7" id="KW-0812">Transmembrane</keyword>
<sequence length="1349" mass="141661">MSPPLDPKKQNDDDDGEWEEMPVVRSAISQMPKSAFQDLDDDELKKYKYRPPSPTNEPPPVVNTKASSSRSFFSTGKSASPSAASKNTAAAGSRTGNATGRNLGIDDARGFNWRSKPANVGGDHDDDDTRDRRSEGSRSGSDDEDDGGAKGYTQLRIDEDEEAEQIHAATEYLFGGGGGASGSGNGGSKGAEGEVEVDMDGQGYDQDLSSTNPLSQLATTKQLLTEQQKIAYVGLCSLAMRQMVRQLELVPGKEPGVVAARQSAEQWRVNVMARLYKHMDIETSEQAMIDSLAQHGVLIEDLAPALITTHTVRNPDYDPAAADQERKEKGEDSTVDESAKPSVPSEPEQSEAADKAASAAGESVPEIQSDATPSKELPVPEEPVPSSADSVESVETESAETVQTSVVPGSSSKLDESRDLDDLSTEDGDMGDGDMGDGDIGEGDLGDGDGDIGTSSATPPASRSRSSRQRSSTASTASARISLDQGRFEDPGDDSGDLASPGALAAPPVLQPPNVEDEDITSAAVSDDGAKTPKPSHDNSASEAGAATSSREADKPEPEPPEDTETKSPLLVDPNTAGQIDTQLSTVRPSLGSTLGLTSEPIPIEPPPAALEGVTTSLSTSDKDITLDIRWTVLCDLFLVLMADSIYDARSRVLLERIADALSLSWMDVTQFEKRITDALEIEEGVNKLRNKKVIAEREKLARKKRYVMMGLATVGGGLVIGLSAGLLAPVIGAGLGAALGAVGIGGTGTFLGGVGGAAIITTTGTLGGAGIAGKGMTLAWPLWLLKLGYLIDNPWSNALDRAKAAGLILADVLAKRQLGVRPVTLVGFSLGARAIFYALVELARIKAFGVVQNVYILGTPVTATDRVWKEARSVVAGRFVNVFSRSDWILGYLYRATSGGLRSIAGLHPVEVMPDIENVDVTHLIPGHLAYRALMPLVLSELQFRTTADYFDEPVDVDKIPIRQVVKEEEVVEVEKEKEKEKEKSGGFSKLFRRTDSNGSGTKTPGGSMDKGSMGRTASSSSVPAPVEKQLSATRPPIEEYDDDDLPERMEHPSHPVPSSQPAPLPPSSQHQPARHDSVDSVGMPTRMSFPSPHFDADAILAELRESGIQVRELESSLPPLIASASNPPVPAKKSKLQVHNPPSAIHDRSRSNSFVNPASPSLLSPPLSAGFSSSSGSGGGAPPTIASKAMDQHHAAAGGLPSPVPKSTGSRSFSQQEDLGTARDRGLSRQLPSLSSASLSSTAHGHEMGMGGTLSSGGLNLSYGSNNNNNSAAPAATSKSSVGSTFGAYDQSGWGASSTSMGLNGSMSMPPPQEPTLTFGGQDGELSLGDDSRPPAAAPWNPDNPWG</sequence>
<dbReference type="InterPro" id="IPR007941">
    <property type="entry name" value="DUF726"/>
</dbReference>
<dbReference type="Pfam" id="PF05277">
    <property type="entry name" value="DUF726"/>
    <property type="match status" value="2"/>
</dbReference>
<feature type="transmembrane region" description="Helical" evidence="7">
    <location>
        <begin position="707"/>
        <end position="732"/>
    </location>
</feature>
<feature type="region of interest" description="Disordered" evidence="6">
    <location>
        <begin position="173"/>
        <end position="194"/>
    </location>
</feature>
<accession>A0ABN7IPF1</accession>
<evidence type="ECO:0008006" key="10">
    <source>
        <dbReference type="Google" id="ProtNLM"/>
    </source>
</evidence>
<feature type="compositionally biased region" description="Polar residues" evidence="6">
    <location>
        <begin position="1296"/>
        <end position="1309"/>
    </location>
</feature>
<feature type="compositionally biased region" description="Low complexity" evidence="6">
    <location>
        <begin position="1230"/>
        <end position="1243"/>
    </location>
</feature>
<evidence type="ECO:0000256" key="4">
    <source>
        <dbReference type="ARBA" id="ARBA00022989"/>
    </source>
</evidence>
<feature type="region of interest" description="Disordered" evidence="6">
    <location>
        <begin position="1"/>
        <end position="151"/>
    </location>
</feature>
<evidence type="ECO:0000256" key="3">
    <source>
        <dbReference type="ARBA" id="ARBA00022692"/>
    </source>
</evidence>
<dbReference type="PANTHER" id="PTHR17920:SF3">
    <property type="entry name" value="TRANSMEMBRANE AND COILED-COIL DOMAIN-CONTAINING PROTEIN 4"/>
    <property type="match status" value="1"/>
</dbReference>
<evidence type="ECO:0000256" key="6">
    <source>
        <dbReference type="SAM" id="MobiDB-lite"/>
    </source>
</evidence>
<comment type="subcellular location">
    <subcellularLocation>
        <location evidence="1">Membrane</location>
        <topology evidence="1">Multi-pass membrane protein</topology>
    </subcellularLocation>
</comment>
<gene>
    <name evidence="8" type="ORF">JKIAZH3_G443</name>
</gene>
<feature type="compositionally biased region" description="Acidic residues" evidence="6">
    <location>
        <begin position="422"/>
        <end position="450"/>
    </location>
</feature>
<feature type="compositionally biased region" description="Basic and acidic residues" evidence="6">
    <location>
        <begin position="528"/>
        <end position="537"/>
    </location>
</feature>
<feature type="compositionally biased region" description="Gly residues" evidence="6">
    <location>
        <begin position="174"/>
        <end position="190"/>
    </location>
</feature>
<feature type="compositionally biased region" description="Basic and acidic residues" evidence="6">
    <location>
        <begin position="971"/>
        <end position="986"/>
    </location>
</feature>
<feature type="compositionally biased region" description="Polar residues" evidence="6">
    <location>
        <begin position="576"/>
        <end position="586"/>
    </location>
</feature>
<evidence type="ECO:0000256" key="1">
    <source>
        <dbReference type="ARBA" id="ARBA00004141"/>
    </source>
</evidence>
<dbReference type="InterPro" id="IPR029024">
    <property type="entry name" value="TerB-like"/>
</dbReference>
<feature type="compositionally biased region" description="Basic and acidic residues" evidence="6">
    <location>
        <begin position="127"/>
        <end position="136"/>
    </location>
</feature>
<feature type="compositionally biased region" description="Polar residues" evidence="6">
    <location>
        <begin position="538"/>
        <end position="550"/>
    </location>
</feature>
<protein>
    <recommendedName>
        <fullName evidence="10">DUF726-domain-containing protein</fullName>
    </recommendedName>
</protein>
<evidence type="ECO:0000313" key="9">
    <source>
        <dbReference type="Proteomes" id="UP000836402"/>
    </source>
</evidence>
<feature type="region of interest" description="Disordered" evidence="6">
    <location>
        <begin position="971"/>
        <end position="1094"/>
    </location>
</feature>
<feature type="compositionally biased region" description="Low complexity" evidence="6">
    <location>
        <begin position="1336"/>
        <end position="1349"/>
    </location>
</feature>
<dbReference type="SUPFAM" id="SSF53474">
    <property type="entry name" value="alpha/beta-Hydrolases"/>
    <property type="match status" value="1"/>
</dbReference>
<dbReference type="PANTHER" id="PTHR17920">
    <property type="entry name" value="TRANSMEMBRANE AND COILED-COIL DOMAIN-CONTAINING PROTEIN 4 TMCO4"/>
    <property type="match status" value="1"/>
</dbReference>
<feature type="compositionally biased region" description="Basic and acidic residues" evidence="6">
    <location>
        <begin position="323"/>
        <end position="332"/>
    </location>
</feature>
<feature type="compositionally biased region" description="Low complexity" evidence="6">
    <location>
        <begin position="62"/>
        <end position="80"/>
    </location>
</feature>
<dbReference type="EMBL" id="CAJHJG010001973">
    <property type="protein sequence ID" value="CAD6916175.1"/>
    <property type="molecule type" value="Genomic_DNA"/>
</dbReference>
<proteinExistence type="inferred from homology"/>
<feature type="compositionally biased region" description="Low complexity" evidence="6">
    <location>
        <begin position="452"/>
        <end position="480"/>
    </location>
</feature>
<evidence type="ECO:0000256" key="7">
    <source>
        <dbReference type="SAM" id="Phobius"/>
    </source>
</evidence>
<keyword evidence="9" id="KW-1185">Reference proteome</keyword>
<evidence type="ECO:0000256" key="2">
    <source>
        <dbReference type="ARBA" id="ARBA00009824"/>
    </source>
</evidence>
<dbReference type="Proteomes" id="UP000836402">
    <property type="component" value="Unassembled WGS sequence"/>
</dbReference>
<feature type="compositionally biased region" description="Low complexity" evidence="6">
    <location>
        <begin position="1159"/>
        <end position="1177"/>
    </location>
</feature>
<feature type="compositionally biased region" description="Basic and acidic residues" evidence="6">
    <location>
        <begin position="1"/>
        <end position="11"/>
    </location>
</feature>
<keyword evidence="4 7" id="KW-1133">Transmembrane helix</keyword>
<feature type="compositionally biased region" description="Pro residues" evidence="6">
    <location>
        <begin position="51"/>
        <end position="61"/>
    </location>
</feature>
<evidence type="ECO:0000256" key="5">
    <source>
        <dbReference type="ARBA" id="ARBA00023136"/>
    </source>
</evidence>
<feature type="compositionally biased region" description="Pro residues" evidence="6">
    <location>
        <begin position="1056"/>
        <end position="1068"/>
    </location>
</feature>